<feature type="domain" description="DUF1592" evidence="5">
    <location>
        <begin position="483"/>
        <end position="610"/>
    </location>
</feature>
<proteinExistence type="predicted"/>
<feature type="domain" description="DUF1588" evidence="4">
    <location>
        <begin position="628"/>
        <end position="727"/>
    </location>
</feature>
<evidence type="ECO:0000256" key="1">
    <source>
        <dbReference type="SAM" id="MobiDB-lite"/>
    </source>
</evidence>
<gene>
    <name evidence="8" type="ORF">UC8_44860</name>
</gene>
<feature type="region of interest" description="Disordered" evidence="1">
    <location>
        <begin position="661"/>
        <end position="693"/>
    </location>
</feature>
<dbReference type="InterPro" id="IPR013039">
    <property type="entry name" value="DUF1588"/>
</dbReference>
<evidence type="ECO:0000259" key="4">
    <source>
        <dbReference type="Pfam" id="PF07627"/>
    </source>
</evidence>
<feature type="domain" description="DUF1595" evidence="7">
    <location>
        <begin position="407"/>
        <end position="467"/>
    </location>
</feature>
<dbReference type="Pfam" id="PF07626">
    <property type="entry name" value="PSD3"/>
    <property type="match status" value="1"/>
</dbReference>
<evidence type="ECO:0008006" key="10">
    <source>
        <dbReference type="Google" id="ProtNLM"/>
    </source>
</evidence>
<dbReference type="InterPro" id="IPR013042">
    <property type="entry name" value="DUF1592"/>
</dbReference>
<dbReference type="InterPro" id="IPR013043">
    <property type="entry name" value="DUF1595"/>
</dbReference>
<dbReference type="Pfam" id="PF07624">
    <property type="entry name" value="PSD2"/>
    <property type="match status" value="1"/>
</dbReference>
<protein>
    <recommendedName>
        <fullName evidence="10">Planctomycete cytochrome C</fullName>
    </recommendedName>
</protein>
<dbReference type="Gene3D" id="1.10.760.10">
    <property type="entry name" value="Cytochrome c-like domain"/>
    <property type="match status" value="1"/>
</dbReference>
<dbReference type="RefSeq" id="WP_084427730.1">
    <property type="nucleotide sequence ID" value="NZ_CP042914.1"/>
</dbReference>
<organism evidence="8 9">
    <name type="scientific">Roseimaritima ulvae</name>
    <dbReference type="NCBI Taxonomy" id="980254"/>
    <lineage>
        <taxon>Bacteria</taxon>
        <taxon>Pseudomonadati</taxon>
        <taxon>Planctomycetota</taxon>
        <taxon>Planctomycetia</taxon>
        <taxon>Pirellulales</taxon>
        <taxon>Pirellulaceae</taxon>
        <taxon>Roseimaritima</taxon>
    </lineage>
</organism>
<evidence type="ECO:0000259" key="6">
    <source>
        <dbReference type="Pfam" id="PF07635"/>
    </source>
</evidence>
<dbReference type="SUPFAM" id="SSF46626">
    <property type="entry name" value="Cytochrome c"/>
    <property type="match status" value="1"/>
</dbReference>
<feature type="domain" description="Cytochrome C Planctomycete-type" evidence="6">
    <location>
        <begin position="58"/>
        <end position="105"/>
    </location>
</feature>
<feature type="domain" description="DUF1587" evidence="3">
    <location>
        <begin position="142"/>
        <end position="205"/>
    </location>
</feature>
<dbReference type="GO" id="GO:0020037">
    <property type="term" value="F:heme binding"/>
    <property type="evidence" value="ECO:0007669"/>
    <property type="project" value="InterPro"/>
</dbReference>
<evidence type="ECO:0000259" key="5">
    <source>
        <dbReference type="Pfam" id="PF07631"/>
    </source>
</evidence>
<dbReference type="Gene3D" id="2.60.120.260">
    <property type="entry name" value="Galactose-binding domain-like"/>
    <property type="match status" value="1"/>
</dbReference>
<evidence type="ECO:0000259" key="7">
    <source>
        <dbReference type="Pfam" id="PF07637"/>
    </source>
</evidence>
<dbReference type="GO" id="GO:0009055">
    <property type="term" value="F:electron transfer activity"/>
    <property type="evidence" value="ECO:0007669"/>
    <property type="project" value="InterPro"/>
</dbReference>
<evidence type="ECO:0000313" key="9">
    <source>
        <dbReference type="Proteomes" id="UP000325286"/>
    </source>
</evidence>
<dbReference type="KEGG" id="rul:UC8_44860"/>
<feature type="domain" description="DUF1585" evidence="2">
    <location>
        <begin position="741"/>
        <end position="814"/>
    </location>
</feature>
<evidence type="ECO:0000313" key="8">
    <source>
        <dbReference type="EMBL" id="QEG42447.1"/>
    </source>
</evidence>
<dbReference type="InterPro" id="IPR011429">
    <property type="entry name" value="Cyt_c_Planctomycete-type"/>
</dbReference>
<reference evidence="8 9" key="1">
    <citation type="submission" date="2019-08" db="EMBL/GenBank/DDBJ databases">
        <title>Deep-cultivation of Planctomycetes and their phenomic and genomic characterization uncovers novel biology.</title>
        <authorList>
            <person name="Wiegand S."/>
            <person name="Jogler M."/>
            <person name="Boedeker C."/>
            <person name="Pinto D."/>
            <person name="Vollmers J."/>
            <person name="Rivas-Marin E."/>
            <person name="Kohn T."/>
            <person name="Peeters S.H."/>
            <person name="Heuer A."/>
            <person name="Rast P."/>
            <person name="Oberbeckmann S."/>
            <person name="Bunk B."/>
            <person name="Jeske O."/>
            <person name="Meyerdierks A."/>
            <person name="Storesund J.E."/>
            <person name="Kallscheuer N."/>
            <person name="Luecker S."/>
            <person name="Lage O.M."/>
            <person name="Pohl T."/>
            <person name="Merkel B.J."/>
            <person name="Hornburger P."/>
            <person name="Mueller R.-W."/>
            <person name="Bruemmer F."/>
            <person name="Labrenz M."/>
            <person name="Spormann A.M."/>
            <person name="Op den Camp H."/>
            <person name="Overmann J."/>
            <person name="Amann R."/>
            <person name="Jetten M.S.M."/>
            <person name="Mascher T."/>
            <person name="Medema M.H."/>
            <person name="Devos D.P."/>
            <person name="Kaster A.-K."/>
            <person name="Ovreas L."/>
            <person name="Rohde M."/>
            <person name="Galperin M.Y."/>
            <person name="Jogler C."/>
        </authorList>
    </citation>
    <scope>NUCLEOTIDE SEQUENCE [LARGE SCALE GENOMIC DNA]</scope>
    <source>
        <strain evidence="8 9">UC8</strain>
    </source>
</reference>
<dbReference type="Pfam" id="PF07635">
    <property type="entry name" value="PSCyt1"/>
    <property type="match status" value="1"/>
</dbReference>
<evidence type="ECO:0000259" key="2">
    <source>
        <dbReference type="Pfam" id="PF07624"/>
    </source>
</evidence>
<dbReference type="Pfam" id="PF07637">
    <property type="entry name" value="PSD5"/>
    <property type="match status" value="1"/>
</dbReference>
<dbReference type="EMBL" id="CP042914">
    <property type="protein sequence ID" value="QEG42447.1"/>
    <property type="molecule type" value="Genomic_DNA"/>
</dbReference>
<feature type="compositionally biased region" description="Polar residues" evidence="1">
    <location>
        <begin position="679"/>
        <end position="689"/>
    </location>
</feature>
<dbReference type="AlphaFoldDB" id="A0A5B9QTR8"/>
<dbReference type="InterPro" id="IPR011478">
    <property type="entry name" value="DUF1585"/>
</dbReference>
<dbReference type="OrthoDB" id="175242at2"/>
<name>A0A5B9QTR8_9BACT</name>
<evidence type="ECO:0000259" key="3">
    <source>
        <dbReference type="Pfam" id="PF07626"/>
    </source>
</evidence>
<dbReference type="InterPro" id="IPR013036">
    <property type="entry name" value="DUF1587"/>
</dbReference>
<keyword evidence="9" id="KW-1185">Reference proteome</keyword>
<accession>A0A5B9QTR8</accession>
<dbReference type="InterPro" id="IPR036909">
    <property type="entry name" value="Cyt_c-like_dom_sf"/>
</dbReference>
<dbReference type="Pfam" id="PF07631">
    <property type="entry name" value="PSD4"/>
    <property type="match status" value="1"/>
</dbReference>
<dbReference type="Proteomes" id="UP000325286">
    <property type="component" value="Chromosome"/>
</dbReference>
<dbReference type="Pfam" id="PF07627">
    <property type="entry name" value="PSCyt3"/>
    <property type="match status" value="1"/>
</dbReference>
<sequence length="822" mass="90346">MRSRAVLCVVSFAVCCLSVNSPQGHLLAAEQEATASEHSPNAETNWTESGAALVRSHCLDCHNEDYQEAEINLAGFADPAKIAADQKLWKRVLDMVQFGAMPPDDADPLSDDQRATLVDTLDQLLYTAACSLDPRPGKVTVRRLNRAEYDNTISDLFGIPLSVSKDFPSDEVGAGFDNNGDVLSIPPMLFEKYIAAAEQISQQVIFDPRTVKTQDSERAGDQILTEGDSWVGSFYGHYIAADAFAWTEFDAPYAGQYRVHIRAGAPKEKETVKLGVFDAEGKLLEVCEFGYYGGGGSSKHDSVAVELEKGRNRILIGLLPADQEAKPGETTLPGVERLTEEKLAAGRASVGKKLQINRNAPKEPFAFVVRKINLKGPEGTPQELIPASHDALVAFKPQKGRSTREAAKMCLEPVLRRAFRGPVEDKTVNAYAQLAEQAFKREKSFERAMQVAVSAILVSPRFLFRVELPPENEKTKPGEVRALTNHQLASRLSYFLWSSMPDEELLQLADEGKLTDEETLRTQVARMLKDDRAAALGDNFAAQWLGLRNLDGFEPDPTQFPDFDESLRRAMRQETLLLFNDVVSNNRSVLTLLDSSQSYVNERLAKHYGIAGVQGDDFRLVPVRNAGRSGILTHASVLTLTSNPGRTSPVKRGKWVLENLLGTRPPDPPAGVPELEETASANPNASMRQQLEAHRASPSCASCHKVMDQLGFGLENFGPLGNFRKQEAGKPIDASGELPGGRDFNGALPLVDQLRKTESDAFVTTMANRLLTFAIGRELAPADRCFIKEITTRSAQSDHRFVALATAVVLSKPFRFHTLEEK</sequence>